<evidence type="ECO:0000313" key="5">
    <source>
        <dbReference type="EMBL" id="SFF30893.1"/>
    </source>
</evidence>
<name>A0A1I2HN84_9BACT</name>
<evidence type="ECO:0000313" key="6">
    <source>
        <dbReference type="Proteomes" id="UP000198964"/>
    </source>
</evidence>
<feature type="active site" description="Proton donor" evidence="3">
    <location>
        <position position="167"/>
    </location>
</feature>
<evidence type="ECO:0000256" key="1">
    <source>
        <dbReference type="ARBA" id="ARBA00022801"/>
    </source>
</evidence>
<dbReference type="InterPro" id="IPR052369">
    <property type="entry name" value="UG_Glycosaminoglycan_Hydrolase"/>
</dbReference>
<dbReference type="RefSeq" id="WP_093919843.1">
    <property type="nucleotide sequence ID" value="NZ_FONW01000004.1"/>
</dbReference>
<reference evidence="5 6" key="1">
    <citation type="submission" date="2016-10" db="EMBL/GenBank/DDBJ databases">
        <authorList>
            <person name="de Groot N.N."/>
        </authorList>
    </citation>
    <scope>NUCLEOTIDE SEQUENCE [LARGE SCALE GENOMIC DNA]</scope>
    <source>
        <strain evidence="5 6">CGMCC 1.9156</strain>
    </source>
</reference>
<dbReference type="InterPro" id="IPR012341">
    <property type="entry name" value="6hp_glycosidase-like_sf"/>
</dbReference>
<feature type="binding site" evidence="4">
    <location>
        <position position="167"/>
    </location>
    <ligand>
        <name>substrate</name>
    </ligand>
</feature>
<dbReference type="SUPFAM" id="SSF48208">
    <property type="entry name" value="Six-hairpin glycosidases"/>
    <property type="match status" value="1"/>
</dbReference>
<comment type="similarity">
    <text evidence="2">Belongs to the glycosyl hydrolase 88 family.</text>
</comment>
<keyword evidence="6" id="KW-1185">Reference proteome</keyword>
<dbReference type="Pfam" id="PF07470">
    <property type="entry name" value="Glyco_hydro_88"/>
    <property type="match status" value="1"/>
</dbReference>
<dbReference type="InterPro" id="IPR010905">
    <property type="entry name" value="Glyco_hydro_88"/>
</dbReference>
<feature type="binding site" evidence="4">
    <location>
        <position position="239"/>
    </location>
    <ligand>
        <name>substrate</name>
    </ligand>
</feature>
<feature type="binding site" evidence="4">
    <location>
        <position position="243"/>
    </location>
    <ligand>
        <name>substrate</name>
    </ligand>
</feature>
<keyword evidence="1 5" id="KW-0378">Hydrolase</keyword>
<dbReference type="Gene3D" id="1.50.10.10">
    <property type="match status" value="1"/>
</dbReference>
<evidence type="ECO:0000256" key="3">
    <source>
        <dbReference type="PIRSR" id="PIRSR610905-1"/>
    </source>
</evidence>
<feature type="binding site" evidence="4">
    <location>
        <position position="227"/>
    </location>
    <ligand>
        <name>substrate</name>
    </ligand>
</feature>
<dbReference type="PROSITE" id="PS51257">
    <property type="entry name" value="PROKAR_LIPOPROTEIN"/>
    <property type="match status" value="1"/>
</dbReference>
<dbReference type="InterPro" id="IPR008928">
    <property type="entry name" value="6-hairpin_glycosidase_sf"/>
</dbReference>
<dbReference type="STRING" id="655355.SAMN05216283_104162"/>
<gene>
    <name evidence="5" type="ORF">SAMN05216283_104162</name>
</gene>
<dbReference type="PANTHER" id="PTHR36845">
    <property type="entry name" value="HYDROLASE, PUTATIVE (AFU_ORTHOLOGUE AFUA_7G05090)-RELATED"/>
    <property type="match status" value="1"/>
</dbReference>
<evidence type="ECO:0000256" key="4">
    <source>
        <dbReference type="PIRSR" id="PIRSR610905-2"/>
    </source>
</evidence>
<dbReference type="PANTHER" id="PTHR36845:SF1">
    <property type="entry name" value="HYDROLASE, PUTATIVE (AFU_ORTHOLOGUE AFUA_7G05090)-RELATED"/>
    <property type="match status" value="1"/>
</dbReference>
<dbReference type="AlphaFoldDB" id="A0A1I2HN84"/>
<dbReference type="Proteomes" id="UP000198964">
    <property type="component" value="Unassembled WGS sequence"/>
</dbReference>
<dbReference type="EMBL" id="FONW01000004">
    <property type="protein sequence ID" value="SFF30893.1"/>
    <property type="molecule type" value="Genomic_DNA"/>
</dbReference>
<sequence>MRRLIFIGVIVAIVAACSSGKKDQTQLTSKLADQLKVLVDSTNAQAKLPRSWTPEKGYRMIGKYDWCSGFPAGMYWYMYELSQDNYWKEVATRSTLKLDGLQHYTKTHDLGFMVFCSYGNAYRLTGDEAYKEFVIEAAESLASRFNPVTGAIRSWDWGKWQFPVIIDNMMNLEMLFWASKVSGDNRFRDIAVTHANTTLEHHFREDMSSYHVVSYDTITGEVERKQTHQGYSDESAWARGQSWGLYGYVVCYRETGDPKYLKAAEDIAAFIIPNLPEDLVPYWDYNDPKIPNVKRDASAGALLASAFYELGTMVEDGQRYFDLADQLVESLSSPEYLAEGGANGGFLLKHCVGHLPGNSEIDVPLNYADYYYLEALKRKQDLKK</sequence>
<organism evidence="5 6">
    <name type="scientific">Sunxiuqinia elliptica</name>
    <dbReference type="NCBI Taxonomy" id="655355"/>
    <lineage>
        <taxon>Bacteria</taxon>
        <taxon>Pseudomonadati</taxon>
        <taxon>Bacteroidota</taxon>
        <taxon>Bacteroidia</taxon>
        <taxon>Marinilabiliales</taxon>
        <taxon>Prolixibacteraceae</taxon>
        <taxon>Sunxiuqinia</taxon>
    </lineage>
</organism>
<dbReference type="GO" id="GO:0000272">
    <property type="term" value="P:polysaccharide catabolic process"/>
    <property type="evidence" value="ECO:0007669"/>
    <property type="project" value="TreeGrafter"/>
</dbReference>
<evidence type="ECO:0000256" key="2">
    <source>
        <dbReference type="ARBA" id="ARBA00038358"/>
    </source>
</evidence>
<feature type="binding site" evidence="4">
    <location>
        <position position="109"/>
    </location>
    <ligand>
        <name>substrate</name>
    </ligand>
</feature>
<dbReference type="GO" id="GO:0052757">
    <property type="term" value="F:chondroitin hydrolase activity"/>
    <property type="evidence" value="ECO:0007669"/>
    <property type="project" value="TreeGrafter"/>
</dbReference>
<proteinExistence type="inferred from homology"/>
<accession>A0A1I2HN84</accession>
<feature type="active site" description="Nucleophile" evidence="3">
    <location>
        <position position="109"/>
    </location>
</feature>
<protein>
    <submittedName>
        <fullName evidence="5">Glycosyl Hydrolase Family 88</fullName>
    </submittedName>
</protein>